<proteinExistence type="inferred from homology"/>
<evidence type="ECO:0000256" key="2">
    <source>
        <dbReference type="ARBA" id="ARBA00005546"/>
    </source>
</evidence>
<accession>K8EK61</accession>
<keyword evidence="7" id="KW-1185">Reference proteome</keyword>
<evidence type="ECO:0000313" key="7">
    <source>
        <dbReference type="Proteomes" id="UP000198341"/>
    </source>
</evidence>
<dbReference type="NCBIfam" id="NF011465">
    <property type="entry name" value="PRK14886.1-1"/>
    <property type="match status" value="1"/>
</dbReference>
<dbReference type="GO" id="GO:0005829">
    <property type="term" value="C:cytosol"/>
    <property type="evidence" value="ECO:0007669"/>
    <property type="project" value="TreeGrafter"/>
</dbReference>
<dbReference type="GO" id="GO:0000408">
    <property type="term" value="C:EKC/KEOPS complex"/>
    <property type="evidence" value="ECO:0007669"/>
    <property type="project" value="TreeGrafter"/>
</dbReference>
<keyword evidence="4 5" id="KW-0539">Nucleus</keyword>
<dbReference type="OrthoDB" id="329139at2759"/>
<evidence type="ECO:0000256" key="5">
    <source>
        <dbReference type="RuleBase" id="RU004398"/>
    </source>
</evidence>
<dbReference type="InterPro" id="IPR036504">
    <property type="entry name" value="CGI121/TPRKB_sf"/>
</dbReference>
<reference evidence="6 7" key="1">
    <citation type="submission" date="2011-10" db="EMBL/GenBank/DDBJ databases">
        <authorList>
            <person name="Genoscope - CEA"/>
        </authorList>
    </citation>
    <scope>NUCLEOTIDE SEQUENCE [LARGE SCALE GENOMIC DNA]</scope>
    <source>
        <strain evidence="6 7">RCC 1105</strain>
    </source>
</reference>
<gene>
    <name evidence="6" type="ordered locus">Bathy10g03540</name>
</gene>
<name>K8EK61_9CHLO</name>
<dbReference type="Proteomes" id="UP000198341">
    <property type="component" value="Chromosome 10"/>
</dbReference>
<evidence type="ECO:0000256" key="4">
    <source>
        <dbReference type="ARBA" id="ARBA00023242"/>
    </source>
</evidence>
<evidence type="ECO:0000256" key="3">
    <source>
        <dbReference type="ARBA" id="ARBA00022694"/>
    </source>
</evidence>
<organism evidence="6 7">
    <name type="scientific">Bathycoccus prasinos</name>
    <dbReference type="NCBI Taxonomy" id="41875"/>
    <lineage>
        <taxon>Eukaryota</taxon>
        <taxon>Viridiplantae</taxon>
        <taxon>Chlorophyta</taxon>
        <taxon>Mamiellophyceae</taxon>
        <taxon>Mamiellales</taxon>
        <taxon>Bathycoccaceae</taxon>
        <taxon>Bathycoccus</taxon>
    </lineage>
</organism>
<dbReference type="Gene3D" id="3.30.2380.10">
    <property type="entry name" value="CGI121/TPRKB"/>
    <property type="match status" value="1"/>
</dbReference>
<dbReference type="EMBL" id="FO082269">
    <property type="protein sequence ID" value="CCO18396.1"/>
    <property type="molecule type" value="Genomic_DNA"/>
</dbReference>
<dbReference type="Pfam" id="PF08617">
    <property type="entry name" value="CGI-121"/>
    <property type="match status" value="1"/>
</dbReference>
<dbReference type="GO" id="GO:0002949">
    <property type="term" value="P:tRNA threonylcarbamoyladenosine modification"/>
    <property type="evidence" value="ECO:0007669"/>
    <property type="project" value="TreeGrafter"/>
</dbReference>
<dbReference type="STRING" id="41875.K8EK61"/>
<dbReference type="eggNOG" id="KOG4066">
    <property type="taxonomic scope" value="Eukaryota"/>
</dbReference>
<dbReference type="KEGG" id="bpg:Bathy10g03540"/>
<evidence type="ECO:0000313" key="6">
    <source>
        <dbReference type="EMBL" id="CCO18396.1"/>
    </source>
</evidence>
<dbReference type="GeneID" id="19013429"/>
<dbReference type="RefSeq" id="XP_007510863.1">
    <property type="nucleotide sequence ID" value="XM_007510801.1"/>
</dbReference>
<dbReference type="PANTHER" id="PTHR15840">
    <property type="entry name" value="CGI-121 FAMILY MEMBER"/>
    <property type="match status" value="1"/>
</dbReference>
<comment type="subcellular location">
    <subcellularLocation>
        <location evidence="1">Nucleus</location>
    </subcellularLocation>
</comment>
<dbReference type="GO" id="GO:0005634">
    <property type="term" value="C:nucleus"/>
    <property type="evidence" value="ECO:0007669"/>
    <property type="project" value="UniProtKB-SubCell"/>
</dbReference>
<sequence>MTETTTTTHKHQTFPVDGFENDFTLELMLFEQVTNAKEISDSIKSGSFDVEVALMNPKTIFTENIVRLATFKAIASMETKCMVTRTLHSEIIFNASPKTNINEAFRRFGAGPDSTAILVARVCDKKKEQIVVDTGNSSNSSNSEEHIREKVRKWIDGKEIAATRENLQRFADTNAIKKYYKIDAAELKIASLEDGVLMRIGAREVI</sequence>
<comment type="similarity">
    <text evidence="2 5">Belongs to the CGI121/TPRKB family.</text>
</comment>
<dbReference type="InterPro" id="IPR013926">
    <property type="entry name" value="CGI121/TPRKB"/>
</dbReference>
<keyword evidence="3" id="KW-0819">tRNA processing</keyword>
<evidence type="ECO:0000256" key="1">
    <source>
        <dbReference type="ARBA" id="ARBA00004123"/>
    </source>
</evidence>
<protein>
    <submittedName>
        <fullName evidence="6">TP53RK-binding protein</fullName>
    </submittedName>
</protein>
<dbReference type="PANTHER" id="PTHR15840:SF10">
    <property type="entry name" value="EKC_KEOPS COMPLEX SUBUNIT TPRKB"/>
    <property type="match status" value="1"/>
</dbReference>
<dbReference type="AlphaFoldDB" id="K8EK61"/>
<dbReference type="SUPFAM" id="SSF143870">
    <property type="entry name" value="PF0523-like"/>
    <property type="match status" value="1"/>
</dbReference>